<dbReference type="OrthoDB" id="9780160at2"/>
<organism evidence="3 4">
    <name type="scientific">Pseudomonas fragi</name>
    <dbReference type="NCBI Taxonomy" id="296"/>
    <lineage>
        <taxon>Bacteria</taxon>
        <taxon>Pseudomonadati</taxon>
        <taxon>Pseudomonadota</taxon>
        <taxon>Gammaproteobacteria</taxon>
        <taxon>Pseudomonadales</taxon>
        <taxon>Pseudomonadaceae</taxon>
        <taxon>Pseudomonas</taxon>
    </lineage>
</organism>
<feature type="transmembrane region" description="Helical" evidence="2">
    <location>
        <begin position="263"/>
        <end position="284"/>
    </location>
</feature>
<evidence type="ECO:0008006" key="5">
    <source>
        <dbReference type="Google" id="ProtNLM"/>
    </source>
</evidence>
<protein>
    <recommendedName>
        <fullName evidence="5">MATE family efflux transporter</fullName>
    </recommendedName>
</protein>
<feature type="transmembrane region" description="Helical" evidence="2">
    <location>
        <begin position="67"/>
        <end position="85"/>
    </location>
</feature>
<feature type="transmembrane region" description="Helical" evidence="2">
    <location>
        <begin position="439"/>
        <end position="460"/>
    </location>
</feature>
<dbReference type="GO" id="GO:0015297">
    <property type="term" value="F:antiporter activity"/>
    <property type="evidence" value="ECO:0007669"/>
    <property type="project" value="InterPro"/>
</dbReference>
<feature type="transmembrane region" description="Helical" evidence="2">
    <location>
        <begin position="332"/>
        <end position="354"/>
    </location>
</feature>
<feature type="transmembrane region" description="Helical" evidence="2">
    <location>
        <begin position="206"/>
        <end position="227"/>
    </location>
</feature>
<comment type="caution">
    <text evidence="3">The sequence shown here is derived from an EMBL/GenBank/DDBJ whole genome shotgun (WGS) entry which is preliminary data.</text>
</comment>
<dbReference type="Pfam" id="PF01554">
    <property type="entry name" value="MatE"/>
    <property type="match status" value="2"/>
</dbReference>
<keyword evidence="2" id="KW-1133">Transmembrane helix</keyword>
<gene>
    <name evidence="3" type="ORF">CJU81_20335</name>
</gene>
<reference evidence="3 4" key="1">
    <citation type="submission" date="2017-08" db="EMBL/GenBank/DDBJ databases">
        <title>Genomic and metabolic characterisation of spoilage-associated Pseudomonas species.</title>
        <authorList>
            <person name="Stanborough T."/>
            <person name="Fegan N."/>
            <person name="Powell S.M."/>
            <person name="Singh T."/>
            <person name="Tamplin M.L."/>
            <person name="Chandry P.S."/>
        </authorList>
    </citation>
    <scope>NUCLEOTIDE SEQUENCE [LARGE SCALE GENOMIC DNA]</scope>
    <source>
        <strain evidence="3 4">F1801</strain>
    </source>
</reference>
<evidence type="ECO:0000313" key="3">
    <source>
        <dbReference type="EMBL" id="PAA06907.1"/>
    </source>
</evidence>
<feature type="transmembrane region" description="Helical" evidence="2">
    <location>
        <begin position="290"/>
        <end position="312"/>
    </location>
</feature>
<dbReference type="Proteomes" id="UP000215861">
    <property type="component" value="Unassembled WGS sequence"/>
</dbReference>
<feature type="transmembrane region" description="Helical" evidence="2">
    <location>
        <begin position="175"/>
        <end position="194"/>
    </location>
</feature>
<keyword evidence="2" id="KW-0472">Membrane</keyword>
<keyword evidence="2" id="KW-0812">Transmembrane</keyword>
<dbReference type="GO" id="GO:0042910">
    <property type="term" value="F:xenobiotic transmembrane transporter activity"/>
    <property type="evidence" value="ECO:0007669"/>
    <property type="project" value="InterPro"/>
</dbReference>
<dbReference type="AlphaFoldDB" id="A0A267A4V9"/>
<dbReference type="EMBL" id="NQKQ01000029">
    <property type="protein sequence ID" value="PAA06907.1"/>
    <property type="molecule type" value="Genomic_DNA"/>
</dbReference>
<dbReference type="GO" id="GO:0005886">
    <property type="term" value="C:plasma membrane"/>
    <property type="evidence" value="ECO:0007669"/>
    <property type="project" value="TreeGrafter"/>
</dbReference>
<feature type="transmembrane region" description="Helical" evidence="2">
    <location>
        <begin position="105"/>
        <end position="125"/>
    </location>
</feature>
<feature type="transmembrane region" description="Helical" evidence="2">
    <location>
        <begin position="413"/>
        <end position="433"/>
    </location>
</feature>
<sequence length="476" mass="52161">MADERGQRLFRRHRQGNLKVDVKAGEILRRAIPLGLANMSVVLMPLLDSVMLGQHDIYSMASGGLAMQIYLILFMLGEGIVFGFGPVYGRYLDAGDNQKMASCKLAVYLVLIAFALVAFVILLYGPQILLSLQQSPRLVDESQDYLMLLGLAVLPNLLFIHYWEILAFHDQGKWVVAGAIIQLLTNTLLNYMLIYGKWGAPELGLLGSGIGTLAASIVGAGVLMVLMSTYTSSPTSQLVRDLLTVRTSLLPHIAEVLKTGLPIGLGIISTVAFLSVSVFLMGWFGEQALAAHLAILQINELIVVFILGFNEYCAIHVSSHISTATGRALRSFLFKVAVTALGFIMSLLALIYLIRFEIFALFLGPRTDVTLPVYTAMNEFLLVSLPFLLVDALILLLTGVLRGCEITRWPLALNLVGFWLFGLIPQLLLVKAWPSTPLVVWIGMQTGFIATALGLTVFFFKYSCAPGNERQSPGHR</sequence>
<dbReference type="InterPro" id="IPR002528">
    <property type="entry name" value="MATE_fam"/>
</dbReference>
<feature type="transmembrane region" description="Helical" evidence="2">
    <location>
        <begin position="145"/>
        <end position="163"/>
    </location>
</feature>
<keyword evidence="1" id="KW-0813">Transport</keyword>
<evidence type="ECO:0000256" key="1">
    <source>
        <dbReference type="ARBA" id="ARBA00022448"/>
    </source>
</evidence>
<evidence type="ECO:0000313" key="4">
    <source>
        <dbReference type="Proteomes" id="UP000215861"/>
    </source>
</evidence>
<proteinExistence type="predicted"/>
<name>A0A267A4V9_PSEFR</name>
<dbReference type="PANTHER" id="PTHR43298">
    <property type="entry name" value="MULTIDRUG RESISTANCE PROTEIN NORM-RELATED"/>
    <property type="match status" value="1"/>
</dbReference>
<accession>A0A267A4V9</accession>
<dbReference type="PANTHER" id="PTHR43298:SF2">
    <property type="entry name" value="FMN_FAD EXPORTER YEEO-RELATED"/>
    <property type="match status" value="1"/>
</dbReference>
<feature type="transmembrane region" description="Helical" evidence="2">
    <location>
        <begin position="27"/>
        <end position="47"/>
    </location>
</feature>
<dbReference type="InterPro" id="IPR050222">
    <property type="entry name" value="MATE_MdtK"/>
</dbReference>
<feature type="transmembrane region" description="Helical" evidence="2">
    <location>
        <begin position="380"/>
        <end position="401"/>
    </location>
</feature>
<evidence type="ECO:0000256" key="2">
    <source>
        <dbReference type="SAM" id="Phobius"/>
    </source>
</evidence>